<evidence type="ECO:0000256" key="6">
    <source>
        <dbReference type="SAM" id="MobiDB-lite"/>
    </source>
</evidence>
<dbReference type="EMBL" id="GL833161">
    <property type="protein sequence ID" value="EGB03774.1"/>
    <property type="molecule type" value="Genomic_DNA"/>
</dbReference>
<dbReference type="Pfam" id="PF00752">
    <property type="entry name" value="XPG_N"/>
    <property type="match status" value="1"/>
</dbReference>
<keyword evidence="5" id="KW-0234">DNA repair</keyword>
<dbReference type="InterPro" id="IPR036279">
    <property type="entry name" value="5-3_exonuclease_C_sf"/>
</dbReference>
<keyword evidence="9" id="KW-1185">Reference proteome</keyword>
<evidence type="ECO:0000256" key="4">
    <source>
        <dbReference type="ARBA" id="ARBA00023128"/>
    </source>
</evidence>
<proteinExistence type="predicted"/>
<organism evidence="9">
    <name type="scientific">Aureococcus anophagefferens</name>
    <name type="common">Harmful bloom alga</name>
    <dbReference type="NCBI Taxonomy" id="44056"/>
    <lineage>
        <taxon>Eukaryota</taxon>
        <taxon>Sar</taxon>
        <taxon>Stramenopiles</taxon>
        <taxon>Ochrophyta</taxon>
        <taxon>Pelagophyceae</taxon>
        <taxon>Pelagomonadales</taxon>
        <taxon>Pelagomonadaceae</taxon>
        <taxon>Aureococcus</taxon>
    </lineage>
</organism>
<dbReference type="Proteomes" id="UP000002729">
    <property type="component" value="Unassembled WGS sequence"/>
</dbReference>
<dbReference type="eggNOG" id="KOG2518">
    <property type="taxonomic scope" value="Eukaryota"/>
</dbReference>
<dbReference type="SUPFAM" id="SSF88723">
    <property type="entry name" value="PIN domain-like"/>
    <property type="match status" value="1"/>
</dbReference>
<sequence>MGVSGLLPMFRGSTQTVHVSRYTHEVVAIDGYAWLHRGVHACASELGAGGASDKHIEFCMGRVALLLHYKVKPLLVFDGGALPAKAAQEASRRGKREHAKAMASQKAREDSQEEARKWYAKCSTPSAQQVVLADLFAAGPDVSAIDVRSWTQHMFVTMCALAGCDYVDVEAVKNARRLVARYKDRMKVLRALKWSRYYGS</sequence>
<dbReference type="InterPro" id="IPR029060">
    <property type="entry name" value="PIN-like_dom_sf"/>
</dbReference>
<feature type="region of interest" description="Disordered" evidence="6">
    <location>
        <begin position="88"/>
        <end position="110"/>
    </location>
</feature>
<evidence type="ECO:0000259" key="7">
    <source>
        <dbReference type="SMART" id="SM00485"/>
    </source>
</evidence>
<evidence type="ECO:0000256" key="5">
    <source>
        <dbReference type="ARBA" id="ARBA00023204"/>
    </source>
</evidence>
<evidence type="ECO:0000313" key="8">
    <source>
        <dbReference type="EMBL" id="EGB03774.1"/>
    </source>
</evidence>
<dbReference type="GeneID" id="20226397"/>
<dbReference type="SUPFAM" id="SSF47807">
    <property type="entry name" value="5' to 3' exonuclease, C-terminal subdomain"/>
    <property type="match status" value="1"/>
</dbReference>
<dbReference type="OrthoDB" id="26491at2759"/>
<dbReference type="Gene3D" id="3.40.50.1010">
    <property type="entry name" value="5'-nuclease"/>
    <property type="match status" value="1"/>
</dbReference>
<keyword evidence="4" id="KW-0496">Mitochondrion</keyword>
<evidence type="ECO:0000256" key="1">
    <source>
        <dbReference type="ARBA" id="ARBA00022722"/>
    </source>
</evidence>
<dbReference type="KEGG" id="aaf:AURANDRAFT_67724"/>
<dbReference type="InterPro" id="IPR006084">
    <property type="entry name" value="XPG/Rad2"/>
</dbReference>
<dbReference type="SMART" id="SM00485">
    <property type="entry name" value="XPGN"/>
    <property type="match status" value="1"/>
</dbReference>
<dbReference type="GO" id="GO:0017108">
    <property type="term" value="F:5'-flap endonuclease activity"/>
    <property type="evidence" value="ECO:0007669"/>
    <property type="project" value="TreeGrafter"/>
</dbReference>
<accession>F0YM62</accession>
<keyword evidence="2" id="KW-0227">DNA damage</keyword>
<gene>
    <name evidence="8" type="ORF">AURANDRAFT_67724</name>
</gene>
<keyword evidence="1" id="KW-0540">Nuclease</keyword>
<feature type="domain" description="XPG N-terminal" evidence="7">
    <location>
        <begin position="1"/>
        <end position="99"/>
    </location>
</feature>
<dbReference type="InterPro" id="IPR019974">
    <property type="entry name" value="XPG_CS"/>
</dbReference>
<evidence type="ECO:0000313" key="9">
    <source>
        <dbReference type="Proteomes" id="UP000002729"/>
    </source>
</evidence>
<dbReference type="PANTHER" id="PTHR11081">
    <property type="entry name" value="FLAP ENDONUCLEASE FAMILY MEMBER"/>
    <property type="match status" value="1"/>
</dbReference>
<dbReference type="AlphaFoldDB" id="F0YM62"/>
<name>F0YM62_AURAN</name>
<dbReference type="PANTHER" id="PTHR11081:SF65">
    <property type="entry name" value="DNA DAMAGE-INDUCIBLE PROTEIN DIN7-RELATED"/>
    <property type="match status" value="1"/>
</dbReference>
<dbReference type="InterPro" id="IPR006085">
    <property type="entry name" value="XPG_DNA_repair_N"/>
</dbReference>
<keyword evidence="3" id="KW-0378">Hydrolase</keyword>
<dbReference type="PROSITE" id="PS00841">
    <property type="entry name" value="XPG_1"/>
    <property type="match status" value="1"/>
</dbReference>
<evidence type="ECO:0000256" key="3">
    <source>
        <dbReference type="ARBA" id="ARBA00022801"/>
    </source>
</evidence>
<dbReference type="RefSeq" id="XP_009041505.1">
    <property type="nucleotide sequence ID" value="XM_009043257.1"/>
</dbReference>
<reference evidence="8 9" key="1">
    <citation type="journal article" date="2011" name="Proc. Natl. Acad. Sci. U.S.A.">
        <title>Niche of harmful alga Aureococcus anophagefferens revealed through ecogenomics.</title>
        <authorList>
            <person name="Gobler C.J."/>
            <person name="Berry D.L."/>
            <person name="Dyhrman S.T."/>
            <person name="Wilhelm S.W."/>
            <person name="Salamov A."/>
            <person name="Lobanov A.V."/>
            <person name="Zhang Y."/>
            <person name="Collier J.L."/>
            <person name="Wurch L.L."/>
            <person name="Kustka A.B."/>
            <person name="Dill B.D."/>
            <person name="Shah M."/>
            <person name="VerBerkmoes N.C."/>
            <person name="Kuo A."/>
            <person name="Terry A."/>
            <person name="Pangilinan J."/>
            <person name="Lindquist E.A."/>
            <person name="Lucas S."/>
            <person name="Paulsen I.T."/>
            <person name="Hattenrath-Lehmann T.K."/>
            <person name="Talmage S.C."/>
            <person name="Walker E.A."/>
            <person name="Koch F."/>
            <person name="Burson A.M."/>
            <person name="Marcoval M.A."/>
            <person name="Tang Y.Z."/>
            <person name="Lecleir G.R."/>
            <person name="Coyne K.J."/>
            <person name="Berg G.M."/>
            <person name="Bertrand E.M."/>
            <person name="Saito M.A."/>
            <person name="Gladyshev V.N."/>
            <person name="Grigoriev I.V."/>
        </authorList>
    </citation>
    <scope>NUCLEOTIDE SEQUENCE [LARGE SCALE GENOMIC DNA]</scope>
    <source>
        <strain evidence="9">CCMP 1984</strain>
    </source>
</reference>
<dbReference type="GO" id="GO:0006281">
    <property type="term" value="P:DNA repair"/>
    <property type="evidence" value="ECO:0007669"/>
    <property type="project" value="UniProtKB-KW"/>
</dbReference>
<protein>
    <recommendedName>
        <fullName evidence="7">XPG N-terminal domain-containing protein</fullName>
    </recommendedName>
</protein>
<dbReference type="PRINTS" id="PR00853">
    <property type="entry name" value="XPGRADSUPER"/>
</dbReference>
<dbReference type="InParanoid" id="F0YM62"/>
<evidence type="ECO:0000256" key="2">
    <source>
        <dbReference type="ARBA" id="ARBA00022763"/>
    </source>
</evidence>